<accession>A0ACA9M899</accession>
<evidence type="ECO:0000313" key="2">
    <source>
        <dbReference type="Proteomes" id="UP000789366"/>
    </source>
</evidence>
<keyword evidence="2" id="KW-1185">Reference proteome</keyword>
<comment type="caution">
    <text evidence="1">The sequence shown here is derived from an EMBL/GenBank/DDBJ whole genome shotgun (WGS) entry which is preliminary data.</text>
</comment>
<evidence type="ECO:0000313" key="1">
    <source>
        <dbReference type="EMBL" id="CAG8576469.1"/>
    </source>
</evidence>
<dbReference type="EMBL" id="CAJVPW010007060">
    <property type="protein sequence ID" value="CAG8576469.1"/>
    <property type="molecule type" value="Genomic_DNA"/>
</dbReference>
<name>A0ACA9M899_9GLOM</name>
<protein>
    <submittedName>
        <fullName evidence="1">10817_t:CDS:1</fullName>
    </submittedName>
</protein>
<proteinExistence type="predicted"/>
<dbReference type="Proteomes" id="UP000789366">
    <property type="component" value="Unassembled WGS sequence"/>
</dbReference>
<gene>
    <name evidence="1" type="ORF">SPELUC_LOCUS6193</name>
</gene>
<organism evidence="1 2">
    <name type="scientific">Cetraspora pellucida</name>
    <dbReference type="NCBI Taxonomy" id="1433469"/>
    <lineage>
        <taxon>Eukaryota</taxon>
        <taxon>Fungi</taxon>
        <taxon>Fungi incertae sedis</taxon>
        <taxon>Mucoromycota</taxon>
        <taxon>Glomeromycotina</taxon>
        <taxon>Glomeromycetes</taxon>
        <taxon>Diversisporales</taxon>
        <taxon>Gigasporaceae</taxon>
        <taxon>Cetraspora</taxon>
    </lineage>
</organism>
<feature type="non-terminal residue" evidence="1">
    <location>
        <position position="1"/>
    </location>
</feature>
<reference evidence="1" key="1">
    <citation type="submission" date="2021-06" db="EMBL/GenBank/DDBJ databases">
        <authorList>
            <person name="Kallberg Y."/>
            <person name="Tangrot J."/>
            <person name="Rosling A."/>
        </authorList>
    </citation>
    <scope>NUCLEOTIDE SEQUENCE</scope>
    <source>
        <strain evidence="1">28 12/20/2015</strain>
    </source>
</reference>
<sequence length="42" mass="4645">SESLSTNTTGNSQIITVGESLSNSRRKYDTSPIENYVDNRIP</sequence>